<feature type="region of interest" description="Disordered" evidence="1">
    <location>
        <begin position="271"/>
        <end position="290"/>
    </location>
</feature>
<protein>
    <recommendedName>
        <fullName evidence="2">Helicase/UvrB N-terminal domain-containing protein</fullName>
    </recommendedName>
</protein>
<sequence>MGAKGQGRDKRHGAVDVIMLQTVAHRNADPSLLNEYGMVIVDECHAVGAPAAEAAIRQVAVKRWIGLSATPYRADQMDALITMQCGPIRHEITAEVSFAQRLIVHPTDFNTDEIGNDGASFQAIYGELAANATRTAQIAADVADAASRGRNSLILTNRMEHLQCLAAALAGRGVAATLLHGQLSAAERDHARTRLTHTEAGPLVLLAIDKVAGEGFDPAPAGRSVPRDADLVQREGDPARRPDHARSRHQARRRGPRLSGRTSPTVGTHVWQAASHPHPPRLHRHNIQLG</sequence>
<feature type="compositionally biased region" description="Basic residues" evidence="1">
    <location>
        <begin position="246"/>
        <end position="256"/>
    </location>
</feature>
<reference evidence="4" key="1">
    <citation type="journal article" date="2019" name="Int. J. Syst. Evol. Microbiol.">
        <title>The Global Catalogue of Microorganisms (GCM) 10K type strain sequencing project: providing services to taxonomists for standard genome sequencing and annotation.</title>
        <authorList>
            <consortium name="The Broad Institute Genomics Platform"/>
            <consortium name="The Broad Institute Genome Sequencing Center for Infectious Disease"/>
            <person name="Wu L."/>
            <person name="Ma J."/>
        </authorList>
    </citation>
    <scope>NUCLEOTIDE SEQUENCE [LARGE SCALE GENOMIC DNA]</scope>
    <source>
        <strain evidence="4">JCM 17326</strain>
    </source>
</reference>
<feature type="region of interest" description="Disordered" evidence="1">
    <location>
        <begin position="217"/>
        <end position="265"/>
    </location>
</feature>
<proteinExistence type="predicted"/>
<dbReference type="Gene3D" id="3.40.50.300">
    <property type="entry name" value="P-loop containing nucleotide triphosphate hydrolases"/>
    <property type="match status" value="2"/>
</dbReference>
<organism evidence="3 4">
    <name type="scientific">Nonomuraea rosea</name>
    <dbReference type="NCBI Taxonomy" id="638574"/>
    <lineage>
        <taxon>Bacteria</taxon>
        <taxon>Bacillati</taxon>
        <taxon>Actinomycetota</taxon>
        <taxon>Actinomycetes</taxon>
        <taxon>Streptosporangiales</taxon>
        <taxon>Streptosporangiaceae</taxon>
        <taxon>Nonomuraea</taxon>
    </lineage>
</organism>
<dbReference type="SUPFAM" id="SSF52540">
    <property type="entry name" value="P-loop containing nucleoside triphosphate hydrolases"/>
    <property type="match status" value="1"/>
</dbReference>
<dbReference type="Pfam" id="PF04851">
    <property type="entry name" value="ResIII"/>
    <property type="match status" value="1"/>
</dbReference>
<keyword evidence="4" id="KW-1185">Reference proteome</keyword>
<dbReference type="InterPro" id="IPR006935">
    <property type="entry name" value="Helicase/UvrB_N"/>
</dbReference>
<feature type="compositionally biased region" description="Basic residues" evidence="1">
    <location>
        <begin position="278"/>
        <end position="290"/>
    </location>
</feature>
<evidence type="ECO:0000313" key="4">
    <source>
        <dbReference type="Proteomes" id="UP001500630"/>
    </source>
</evidence>
<gene>
    <name evidence="3" type="ORF">GCM10022419_014090</name>
</gene>
<dbReference type="RefSeq" id="WP_345559758.1">
    <property type="nucleotide sequence ID" value="NZ_BAABDQ010000002.1"/>
</dbReference>
<feature type="domain" description="Helicase/UvrB N-terminal" evidence="2">
    <location>
        <begin position="10"/>
        <end position="73"/>
    </location>
</feature>
<evidence type="ECO:0000259" key="2">
    <source>
        <dbReference type="Pfam" id="PF04851"/>
    </source>
</evidence>
<accession>A0ABP6VKY0</accession>
<dbReference type="EMBL" id="BAABDQ010000002">
    <property type="protein sequence ID" value="GAA3535648.1"/>
    <property type="molecule type" value="Genomic_DNA"/>
</dbReference>
<feature type="compositionally biased region" description="Basic and acidic residues" evidence="1">
    <location>
        <begin position="225"/>
        <end position="245"/>
    </location>
</feature>
<dbReference type="PANTHER" id="PTHR47962">
    <property type="entry name" value="ATP-DEPENDENT HELICASE LHR-RELATED-RELATED"/>
    <property type="match status" value="1"/>
</dbReference>
<name>A0ABP6VKY0_9ACTN</name>
<evidence type="ECO:0000256" key="1">
    <source>
        <dbReference type="SAM" id="MobiDB-lite"/>
    </source>
</evidence>
<dbReference type="InterPro" id="IPR027417">
    <property type="entry name" value="P-loop_NTPase"/>
</dbReference>
<evidence type="ECO:0000313" key="3">
    <source>
        <dbReference type="EMBL" id="GAA3535648.1"/>
    </source>
</evidence>
<comment type="caution">
    <text evidence="3">The sequence shown here is derived from an EMBL/GenBank/DDBJ whole genome shotgun (WGS) entry which is preliminary data.</text>
</comment>
<dbReference type="Proteomes" id="UP001500630">
    <property type="component" value="Unassembled WGS sequence"/>
</dbReference>
<dbReference type="InterPro" id="IPR052511">
    <property type="entry name" value="ATP-dep_Helicase"/>
</dbReference>